<evidence type="ECO:0000313" key="4">
    <source>
        <dbReference type="Proteomes" id="UP001500782"/>
    </source>
</evidence>
<accession>A0ABP3GGE6</accession>
<keyword evidence="2" id="KW-0460">Magnesium</keyword>
<reference evidence="4" key="1">
    <citation type="journal article" date="2019" name="Int. J. Syst. Evol. Microbiol.">
        <title>The Global Catalogue of Microorganisms (GCM) 10K type strain sequencing project: providing services to taxonomists for standard genome sequencing and annotation.</title>
        <authorList>
            <consortium name="The Broad Institute Genomics Platform"/>
            <consortium name="The Broad Institute Genome Sequencing Center for Infectious Disease"/>
            <person name="Wu L."/>
            <person name="Ma J."/>
        </authorList>
    </citation>
    <scope>NUCLEOTIDE SEQUENCE [LARGE SCALE GENOMIC DNA]</scope>
    <source>
        <strain evidence="4">JCM 9731</strain>
    </source>
</reference>
<dbReference type="SFLD" id="SFLDG01129">
    <property type="entry name" value="C1.5:_HAD__Beta-PGM__Phosphata"/>
    <property type="match status" value="1"/>
</dbReference>
<evidence type="ECO:0000256" key="2">
    <source>
        <dbReference type="ARBA" id="ARBA00022842"/>
    </source>
</evidence>
<dbReference type="Gene3D" id="3.40.50.1000">
    <property type="entry name" value="HAD superfamily/HAD-like"/>
    <property type="match status" value="1"/>
</dbReference>
<dbReference type="InterPro" id="IPR023198">
    <property type="entry name" value="PGP-like_dom2"/>
</dbReference>
<dbReference type="Pfam" id="PF13419">
    <property type="entry name" value="HAD_2"/>
    <property type="match status" value="1"/>
</dbReference>
<dbReference type="RefSeq" id="WP_343803042.1">
    <property type="nucleotide sequence ID" value="NZ_BAAADJ010000063.1"/>
</dbReference>
<dbReference type="PRINTS" id="PR00413">
    <property type="entry name" value="HADHALOGNASE"/>
</dbReference>
<dbReference type="InterPro" id="IPR050155">
    <property type="entry name" value="HAD-like_hydrolase_sf"/>
</dbReference>
<dbReference type="InterPro" id="IPR023214">
    <property type="entry name" value="HAD_sf"/>
</dbReference>
<dbReference type="GO" id="GO:0016787">
    <property type="term" value="F:hydrolase activity"/>
    <property type="evidence" value="ECO:0007669"/>
    <property type="project" value="UniProtKB-KW"/>
</dbReference>
<dbReference type="SFLD" id="SFLDS00003">
    <property type="entry name" value="Haloacid_Dehalogenase"/>
    <property type="match status" value="1"/>
</dbReference>
<name>A0ABP3GGE6_9BACI</name>
<organism evidence="3 4">
    <name type="scientific">Bacillus carboniphilus</name>
    <dbReference type="NCBI Taxonomy" id="86663"/>
    <lineage>
        <taxon>Bacteria</taxon>
        <taxon>Bacillati</taxon>
        <taxon>Bacillota</taxon>
        <taxon>Bacilli</taxon>
        <taxon>Bacillales</taxon>
        <taxon>Bacillaceae</taxon>
        <taxon>Bacillus</taxon>
    </lineage>
</organism>
<dbReference type="PANTHER" id="PTHR43434">
    <property type="entry name" value="PHOSPHOGLYCOLATE PHOSPHATASE"/>
    <property type="match status" value="1"/>
</dbReference>
<dbReference type="InterPro" id="IPR041492">
    <property type="entry name" value="HAD_2"/>
</dbReference>
<dbReference type="InterPro" id="IPR006439">
    <property type="entry name" value="HAD-SF_hydro_IA"/>
</dbReference>
<dbReference type="PANTHER" id="PTHR43434:SF13">
    <property type="entry name" value="PHOSPHOGLYCOLATE PHOSPHATASE"/>
    <property type="match status" value="1"/>
</dbReference>
<dbReference type="NCBIfam" id="TIGR01549">
    <property type="entry name" value="HAD-SF-IA-v1"/>
    <property type="match status" value="1"/>
</dbReference>
<dbReference type="InterPro" id="IPR036412">
    <property type="entry name" value="HAD-like_sf"/>
</dbReference>
<dbReference type="EMBL" id="BAAADJ010000063">
    <property type="protein sequence ID" value="GAA0344830.1"/>
    <property type="molecule type" value="Genomic_DNA"/>
</dbReference>
<dbReference type="Proteomes" id="UP001500782">
    <property type="component" value="Unassembled WGS sequence"/>
</dbReference>
<keyword evidence="4" id="KW-1185">Reference proteome</keyword>
<sequence>MGNRMIKSVLFDFDGTLVDSKKVFINVFNKLADKYKFDKLKWDDVEAIRKMPIIERAKKLNFPMHKLPLMANDFSRHFKQNMNQVLLVDGIRQLLSDLKKKGYMIAIISSNDEKNIRQFLQAHQINQIDEIMCSSLIFGKDKMIKKYLKSNRLSPNEVIYVGDEARDIVACRKSGIQVIWVEWGYDAKELIEKEKPDFMVEVPGDILRIV</sequence>
<proteinExistence type="predicted"/>
<gene>
    <name evidence="3" type="ORF">GCM10008967_39070</name>
</gene>
<keyword evidence="1 3" id="KW-0378">Hydrolase</keyword>
<evidence type="ECO:0000313" key="3">
    <source>
        <dbReference type="EMBL" id="GAA0344830.1"/>
    </source>
</evidence>
<comment type="caution">
    <text evidence="3">The sequence shown here is derived from an EMBL/GenBank/DDBJ whole genome shotgun (WGS) entry which is preliminary data.</text>
</comment>
<evidence type="ECO:0000256" key="1">
    <source>
        <dbReference type="ARBA" id="ARBA00022801"/>
    </source>
</evidence>
<dbReference type="SUPFAM" id="SSF56784">
    <property type="entry name" value="HAD-like"/>
    <property type="match status" value="1"/>
</dbReference>
<protein>
    <submittedName>
        <fullName evidence="3">HAD family hydrolase</fullName>
    </submittedName>
</protein>
<dbReference type="Gene3D" id="1.10.150.240">
    <property type="entry name" value="Putative phosphatase, domain 2"/>
    <property type="match status" value="1"/>
</dbReference>